<accession>A0ABU9LM24</accession>
<keyword evidence="2" id="KW-1185">Reference proteome</keyword>
<proteinExistence type="predicted"/>
<reference evidence="1 2" key="1">
    <citation type="submission" date="2024-04" db="EMBL/GenBank/DDBJ databases">
        <authorList>
            <person name="Wu Y.S."/>
            <person name="Zhang L."/>
        </authorList>
    </citation>
    <scope>NUCLEOTIDE SEQUENCE [LARGE SCALE GENOMIC DNA]</scope>
    <source>
        <strain evidence="1 2">KG-01</strain>
    </source>
</reference>
<protein>
    <submittedName>
        <fullName evidence="1">YwgA family protein</fullName>
    </submittedName>
</protein>
<sequence length="164" mass="19162">MLQDHAKIVQFVSLAGEVTGRKKLQKMIFIAKKMDFAFQEKYNFHIYGPYSEELTVRMEELCNLGFMTEKKEDKGSYVQYCYAPTEKGREFATIVETQDTRLAEIVQQMNGKSSRFLELVATLLYFDDLQPEEQIEKVNVVKAKLHFTTEEFEAAFQFIQQLQS</sequence>
<name>A0ABU9LM24_9BACL</name>
<organism evidence="1 2">
    <name type="scientific">Kurthia gibsonii</name>
    <dbReference type="NCBI Taxonomy" id="33946"/>
    <lineage>
        <taxon>Bacteria</taxon>
        <taxon>Bacillati</taxon>
        <taxon>Bacillota</taxon>
        <taxon>Bacilli</taxon>
        <taxon>Bacillales</taxon>
        <taxon>Caryophanaceae</taxon>
        <taxon>Kurthia</taxon>
    </lineage>
</organism>
<dbReference type="EMBL" id="JBCEWA010000003">
    <property type="protein sequence ID" value="MEL5987701.1"/>
    <property type="molecule type" value="Genomic_DNA"/>
</dbReference>
<comment type="caution">
    <text evidence="1">The sequence shown here is derived from an EMBL/GenBank/DDBJ whole genome shotgun (WGS) entry which is preliminary data.</text>
</comment>
<dbReference type="RefSeq" id="WP_121178327.1">
    <property type="nucleotide sequence ID" value="NZ_JBANCH010000005.1"/>
</dbReference>
<evidence type="ECO:0000313" key="1">
    <source>
        <dbReference type="EMBL" id="MEL5987701.1"/>
    </source>
</evidence>
<evidence type="ECO:0000313" key="2">
    <source>
        <dbReference type="Proteomes" id="UP001398420"/>
    </source>
</evidence>
<dbReference type="Proteomes" id="UP001398420">
    <property type="component" value="Unassembled WGS sequence"/>
</dbReference>
<gene>
    <name evidence="1" type="ORF">AAF454_04665</name>
</gene>